<dbReference type="CDD" id="cd00377">
    <property type="entry name" value="ICL_PEPM"/>
    <property type="match status" value="1"/>
</dbReference>
<comment type="caution">
    <text evidence="11">The sequence shown here is derived from an EMBL/GenBank/DDBJ whole genome shotgun (WGS) entry which is preliminary data.</text>
</comment>
<evidence type="ECO:0000256" key="7">
    <source>
        <dbReference type="PIRSR" id="PIRSR001362-1"/>
    </source>
</evidence>
<feature type="binding site" evidence="8">
    <location>
        <begin position="144"/>
        <end position="146"/>
    </location>
    <ligand>
        <name>substrate</name>
    </ligand>
</feature>
<dbReference type="GO" id="GO:0046872">
    <property type="term" value="F:metal ion binding"/>
    <property type="evidence" value="ECO:0007669"/>
    <property type="project" value="UniProtKB-KW"/>
</dbReference>
<dbReference type="PIRSF" id="PIRSF001362">
    <property type="entry name" value="Isocit_lyase"/>
    <property type="match status" value="1"/>
</dbReference>
<dbReference type="InterPro" id="IPR018523">
    <property type="entry name" value="Isocitrate_lyase_ph_CS"/>
</dbReference>
<evidence type="ECO:0000256" key="1">
    <source>
        <dbReference type="ARBA" id="ARBA00004793"/>
    </source>
</evidence>
<dbReference type="GO" id="GO:0004451">
    <property type="term" value="F:isocitrate lyase activity"/>
    <property type="evidence" value="ECO:0007669"/>
    <property type="project" value="InterPro"/>
</dbReference>
<keyword evidence="12" id="KW-1185">Reference proteome</keyword>
<feature type="binding site" evidence="8">
    <location>
        <begin position="470"/>
        <end position="474"/>
    </location>
    <ligand>
        <name>substrate</name>
    </ligand>
</feature>
<dbReference type="InterPro" id="IPR040442">
    <property type="entry name" value="Pyrv_kinase-like_dom_sf"/>
</dbReference>
<feature type="binding site" evidence="8">
    <location>
        <begin position="254"/>
        <end position="255"/>
    </location>
    <ligand>
        <name>substrate</name>
    </ligand>
</feature>
<evidence type="ECO:0000256" key="4">
    <source>
        <dbReference type="ARBA" id="ARBA00022532"/>
    </source>
</evidence>
<feature type="region of interest" description="Disordered" evidence="10">
    <location>
        <begin position="149"/>
        <end position="170"/>
    </location>
</feature>
<dbReference type="SUPFAM" id="SSF51621">
    <property type="entry name" value="Phosphoenolpyruvate/pyruvate domain"/>
    <property type="match status" value="1"/>
</dbReference>
<keyword evidence="3" id="KW-0329">Glyoxylate bypass</keyword>
<dbReference type="InterPro" id="IPR015813">
    <property type="entry name" value="Pyrv/PenolPyrv_kinase-like_dom"/>
</dbReference>
<feature type="region of interest" description="Disordered" evidence="10">
    <location>
        <begin position="1"/>
        <end position="28"/>
    </location>
</feature>
<evidence type="ECO:0000256" key="10">
    <source>
        <dbReference type="SAM" id="MobiDB-lite"/>
    </source>
</evidence>
<keyword evidence="9" id="KW-0460">Magnesium</keyword>
<dbReference type="Gene3D" id="1.10.10.850">
    <property type="match status" value="1"/>
</dbReference>
<keyword evidence="5 6" id="KW-0456">Lyase</keyword>
<dbReference type="Gene3D" id="3.20.20.60">
    <property type="entry name" value="Phosphoenolpyruvate-binding domains"/>
    <property type="match status" value="1"/>
</dbReference>
<evidence type="ECO:0000256" key="9">
    <source>
        <dbReference type="PIRSR" id="PIRSR001362-3"/>
    </source>
</evidence>
<dbReference type="InterPro" id="IPR006254">
    <property type="entry name" value="Isocitrate_lyase"/>
</dbReference>
<feature type="compositionally biased region" description="Polar residues" evidence="10">
    <location>
        <begin position="1"/>
        <end position="10"/>
    </location>
</feature>
<feature type="active site" description="Proton acceptor" evidence="7">
    <location>
        <position position="253"/>
    </location>
</feature>
<keyword evidence="9" id="KW-0479">Metal-binding</keyword>
<dbReference type="PANTHER" id="PTHR21631:SF3">
    <property type="entry name" value="BIFUNCTIONAL GLYOXYLATE CYCLE PROTEIN"/>
    <property type="match status" value="1"/>
</dbReference>
<organism evidence="11 12">
    <name type="scientific">Fistulifera solaris</name>
    <name type="common">Oleaginous diatom</name>
    <dbReference type="NCBI Taxonomy" id="1519565"/>
    <lineage>
        <taxon>Eukaryota</taxon>
        <taxon>Sar</taxon>
        <taxon>Stramenopiles</taxon>
        <taxon>Ochrophyta</taxon>
        <taxon>Bacillariophyta</taxon>
        <taxon>Bacillariophyceae</taxon>
        <taxon>Bacillariophycidae</taxon>
        <taxon>Naviculales</taxon>
        <taxon>Naviculaceae</taxon>
        <taxon>Fistulifera</taxon>
    </lineage>
</organism>
<dbReference type="Proteomes" id="UP000198406">
    <property type="component" value="Unassembled WGS sequence"/>
</dbReference>
<accession>A0A1Z5J642</accession>
<dbReference type="Pfam" id="PF00463">
    <property type="entry name" value="ICL"/>
    <property type="match status" value="1"/>
</dbReference>
<feature type="binding site" evidence="8">
    <location>
        <position position="505"/>
    </location>
    <ligand>
        <name>substrate</name>
    </ligand>
</feature>
<comment type="similarity">
    <text evidence="6">Belongs to the isocitrate lyase/PEP mutase superfamily. Isocitrate lyase family.</text>
</comment>
<dbReference type="OrthoDB" id="4078635at2759"/>
<comment type="pathway">
    <text evidence="1">Carbohydrate metabolism; glyoxylate cycle; (S)-malate from isocitrate: step 1/2.</text>
</comment>
<evidence type="ECO:0000313" key="12">
    <source>
        <dbReference type="Proteomes" id="UP000198406"/>
    </source>
</evidence>
<proteinExistence type="inferred from homology"/>
<gene>
    <name evidence="11" type="ORF">FisN_17Lh046</name>
</gene>
<evidence type="ECO:0000256" key="8">
    <source>
        <dbReference type="PIRSR" id="PIRSR001362-2"/>
    </source>
</evidence>
<dbReference type="AlphaFoldDB" id="A0A1Z5J642"/>
<evidence type="ECO:0000256" key="2">
    <source>
        <dbReference type="ARBA" id="ARBA00012909"/>
    </source>
</evidence>
<feature type="binding site" evidence="9">
    <location>
        <position position="215"/>
    </location>
    <ligand>
        <name>Mg(2+)</name>
        <dbReference type="ChEBI" id="CHEBI:18420"/>
    </ligand>
</feature>
<keyword evidence="4" id="KW-0816">Tricarboxylic acid cycle</keyword>
<sequence>MRIVHSTASSPAPVADNTKDLATPKVPRGLRGLSVASGVARSSGDMSDLQQDVAAIEQWWQDSRWKHTKRTYSAMDVACLRPSQQARGGSLEAPGTSFSSQQSMKLWDLLTKLHEVGGYSHTFGALDPVQVTQMAPHLSSIYVSGWQCSSTASTTNEPGPDFADYPSNTVPNKVDQLVKAQLHHDRRQQQERSQALLAGQDPGTKLDYLKPIVADGDTGHGGLSAVMKLTKLMIEAGAAGMHLEDQKPGTKKCGHMGGKVLVSTQEHIDRLVAARLAADIMGANLILVARTDAEAATLLDSNIDGRDHPFILGVTDPSLPSLQEVLASAPPEQAAQASAEWKAKANLMTFSEAVLSEIERSAIPAYRKRQMKDQWMSADPDTLSNATARRIADQILGRKNAVYFDWEKCRVREGYYQLKAGIDYCVQRARAYSPYADLIWMETAIPAVSDAAKFSHGVRSACPHQMLAYNLSPSFNWDASGMSDAEISRFNDDLGRLGYVWQFITLAGFHSNGLIITELARAYADRGMIAYCELIQRQERKKQIELLKHQKWSGAELIDQQVIVASGGVSSTAAMGSGVTESQFGTH</sequence>
<dbReference type="NCBIfam" id="TIGR01346">
    <property type="entry name" value="isocit_lyase"/>
    <property type="match status" value="1"/>
</dbReference>
<protein>
    <recommendedName>
        <fullName evidence="2 6">Isocitrate lyase</fullName>
    </recommendedName>
</protein>
<evidence type="ECO:0000256" key="5">
    <source>
        <dbReference type="ARBA" id="ARBA00023239"/>
    </source>
</evidence>
<dbReference type="InParanoid" id="A0A1Z5J642"/>
<dbReference type="EMBL" id="BDSP01000005">
    <property type="protein sequence ID" value="GAX09298.1"/>
    <property type="molecule type" value="Genomic_DNA"/>
</dbReference>
<feature type="binding site" evidence="8">
    <location>
        <position position="290"/>
    </location>
    <ligand>
        <name>substrate</name>
    </ligand>
</feature>
<name>A0A1Z5J642_FISSO</name>
<dbReference type="PROSITE" id="PS00161">
    <property type="entry name" value="ISOCITRATE_LYASE"/>
    <property type="match status" value="1"/>
</dbReference>
<dbReference type="GO" id="GO:0006099">
    <property type="term" value="P:tricarboxylic acid cycle"/>
    <property type="evidence" value="ECO:0007669"/>
    <property type="project" value="UniProtKB-KW"/>
</dbReference>
<dbReference type="InterPro" id="IPR039556">
    <property type="entry name" value="ICL/PEPM"/>
</dbReference>
<dbReference type="PANTHER" id="PTHR21631">
    <property type="entry name" value="ISOCITRATE LYASE/MALATE SYNTHASE"/>
    <property type="match status" value="1"/>
</dbReference>
<dbReference type="GO" id="GO:0006097">
    <property type="term" value="P:glyoxylate cycle"/>
    <property type="evidence" value="ECO:0007669"/>
    <property type="project" value="UniProtKB-KW"/>
</dbReference>
<evidence type="ECO:0000256" key="3">
    <source>
        <dbReference type="ARBA" id="ARBA00022435"/>
    </source>
</evidence>
<comment type="cofactor">
    <cofactor evidence="9">
        <name>Mg(2+)</name>
        <dbReference type="ChEBI" id="CHEBI:18420"/>
    </cofactor>
    <text evidence="9">Can also use Mn(2+) ion.</text>
</comment>
<evidence type="ECO:0000313" key="11">
    <source>
        <dbReference type="EMBL" id="GAX09298.1"/>
    </source>
</evidence>
<reference evidence="11 12" key="1">
    <citation type="journal article" date="2015" name="Plant Cell">
        <title>Oil accumulation by the oleaginous diatom Fistulifera solaris as revealed by the genome and transcriptome.</title>
        <authorList>
            <person name="Tanaka T."/>
            <person name="Maeda Y."/>
            <person name="Veluchamy A."/>
            <person name="Tanaka M."/>
            <person name="Abida H."/>
            <person name="Marechal E."/>
            <person name="Bowler C."/>
            <person name="Muto M."/>
            <person name="Sunaga Y."/>
            <person name="Tanaka M."/>
            <person name="Yoshino T."/>
            <person name="Taniguchi T."/>
            <person name="Fukuda Y."/>
            <person name="Nemoto M."/>
            <person name="Matsumoto M."/>
            <person name="Wong P.S."/>
            <person name="Aburatani S."/>
            <person name="Fujibuchi W."/>
        </authorList>
    </citation>
    <scope>NUCLEOTIDE SEQUENCE [LARGE SCALE GENOMIC DNA]</scope>
    <source>
        <strain evidence="11 12">JPCC DA0580</strain>
    </source>
</reference>
<evidence type="ECO:0000256" key="6">
    <source>
        <dbReference type="PIRNR" id="PIRNR001362"/>
    </source>
</evidence>